<feature type="domain" description="PPIase FKBP-type" evidence="2">
    <location>
        <begin position="194"/>
        <end position="260"/>
    </location>
</feature>
<evidence type="ECO:0000259" key="2">
    <source>
        <dbReference type="PROSITE" id="PS50059"/>
    </source>
</evidence>
<dbReference type="GO" id="GO:0003755">
    <property type="term" value="F:peptidyl-prolyl cis-trans isomerase activity"/>
    <property type="evidence" value="ECO:0007669"/>
    <property type="project" value="UniProtKB-KW"/>
</dbReference>
<dbReference type="Pfam" id="PF00254">
    <property type="entry name" value="FKBP_C"/>
    <property type="match status" value="1"/>
</dbReference>
<dbReference type="SUPFAM" id="SSF54534">
    <property type="entry name" value="FKBP-like"/>
    <property type="match status" value="1"/>
</dbReference>
<name>A0A7S0RBS2_9CHLO</name>
<keyword evidence="1" id="KW-0697">Rotamase</keyword>
<protein>
    <recommendedName>
        <fullName evidence="1">peptidylprolyl isomerase</fullName>
        <ecNumber evidence="1">5.2.1.8</ecNumber>
    </recommendedName>
</protein>
<sequence length="331" mass="34321">MAHTSRLDISLACGNAPKTVITSSANGSAKHGIPAGHLRSRVFGSLKSRIPVRLNKPAVSVGGRDRCLVLAQDVEHNRVGGGEKEGEQDIVFDARRGTSRRGCLGGAVLTSMGFIAQTGSASAEGLAESLVDMTKEALVNQALRSYSTDLGPGGTAPASVTAQATAEAMEMTTLPSGVRYKELRVGEEPVPDSGDLVVLHVLGTTRSGGVFADTRREGKPLAFTLGILPVGVCEGLTDGLRDMQPGGKRLIQVPPELGYGNALGPISFEVEMLRTEALASGAVACCSGEDFPCSTAPEKQVFTLFEDGSAELPYSASFAELDGLMTSSAGL</sequence>
<proteinExistence type="predicted"/>
<comment type="catalytic activity">
    <reaction evidence="1">
        <text>[protein]-peptidylproline (omega=180) = [protein]-peptidylproline (omega=0)</text>
        <dbReference type="Rhea" id="RHEA:16237"/>
        <dbReference type="Rhea" id="RHEA-COMP:10747"/>
        <dbReference type="Rhea" id="RHEA-COMP:10748"/>
        <dbReference type="ChEBI" id="CHEBI:83833"/>
        <dbReference type="ChEBI" id="CHEBI:83834"/>
        <dbReference type="EC" id="5.2.1.8"/>
    </reaction>
</comment>
<keyword evidence="1" id="KW-0413">Isomerase</keyword>
<dbReference type="PROSITE" id="PS50059">
    <property type="entry name" value="FKBP_PPIASE"/>
    <property type="match status" value="1"/>
</dbReference>
<gene>
    <name evidence="3" type="ORF">POBO1169_LOCUS11575</name>
</gene>
<dbReference type="Gene3D" id="3.10.50.40">
    <property type="match status" value="1"/>
</dbReference>
<dbReference type="InterPro" id="IPR053111">
    <property type="entry name" value="Chloro_FKBP-type_PPIase"/>
</dbReference>
<dbReference type="InterPro" id="IPR001179">
    <property type="entry name" value="PPIase_FKBP_dom"/>
</dbReference>
<reference evidence="3" key="1">
    <citation type="submission" date="2021-01" db="EMBL/GenBank/DDBJ databases">
        <authorList>
            <person name="Corre E."/>
            <person name="Pelletier E."/>
            <person name="Niang G."/>
            <person name="Scheremetjew M."/>
            <person name="Finn R."/>
            <person name="Kale V."/>
            <person name="Holt S."/>
            <person name="Cochrane G."/>
            <person name="Meng A."/>
            <person name="Brown T."/>
            <person name="Cohen L."/>
        </authorList>
    </citation>
    <scope>NUCLEOTIDE SEQUENCE</scope>
    <source>
        <strain evidence="3">CCMP722</strain>
    </source>
</reference>
<dbReference type="PANTHER" id="PTHR47598">
    <property type="entry name" value="PEPTIDYL-PROLYL CIS-TRANS ISOMERASE FKBP17-2, CHLOROPLASTIC"/>
    <property type="match status" value="1"/>
</dbReference>
<evidence type="ECO:0000256" key="1">
    <source>
        <dbReference type="PROSITE-ProRule" id="PRU00277"/>
    </source>
</evidence>
<evidence type="ECO:0000313" key="3">
    <source>
        <dbReference type="EMBL" id="CAD8672997.1"/>
    </source>
</evidence>
<dbReference type="EMBL" id="HBFA01022800">
    <property type="protein sequence ID" value="CAD8672997.1"/>
    <property type="molecule type" value="Transcribed_RNA"/>
</dbReference>
<dbReference type="GO" id="GO:0009507">
    <property type="term" value="C:chloroplast"/>
    <property type="evidence" value="ECO:0007669"/>
    <property type="project" value="TreeGrafter"/>
</dbReference>
<accession>A0A7S0RBS2</accession>
<dbReference type="InterPro" id="IPR046357">
    <property type="entry name" value="PPIase_dom_sf"/>
</dbReference>
<dbReference type="PANTHER" id="PTHR47598:SF1">
    <property type="entry name" value="PEPTIDYL-PROLYL CIS-TRANS ISOMERASE FKBP17-2, CHLOROPLASTIC"/>
    <property type="match status" value="1"/>
</dbReference>
<organism evidence="3">
    <name type="scientific">Pyramimonas obovata</name>
    <dbReference type="NCBI Taxonomy" id="1411642"/>
    <lineage>
        <taxon>Eukaryota</taxon>
        <taxon>Viridiplantae</taxon>
        <taxon>Chlorophyta</taxon>
        <taxon>Pyramimonadophyceae</taxon>
        <taxon>Pyramimonadales</taxon>
        <taxon>Pyramimonadaceae</taxon>
        <taxon>Pyramimonas</taxon>
        <taxon>Pyramimonas incertae sedis</taxon>
    </lineage>
</organism>
<dbReference type="EC" id="5.2.1.8" evidence="1"/>
<dbReference type="AlphaFoldDB" id="A0A7S0RBS2"/>